<feature type="non-terminal residue" evidence="1">
    <location>
        <position position="88"/>
    </location>
</feature>
<dbReference type="EMBL" id="JABSTQ010005756">
    <property type="protein sequence ID" value="KAG0438594.1"/>
    <property type="molecule type" value="Genomic_DNA"/>
</dbReference>
<evidence type="ECO:0000313" key="2">
    <source>
        <dbReference type="Proteomes" id="UP000805193"/>
    </source>
</evidence>
<comment type="caution">
    <text evidence="1">The sequence shown here is derived from an EMBL/GenBank/DDBJ whole genome shotgun (WGS) entry which is preliminary data.</text>
</comment>
<organism evidence="1 2">
    <name type="scientific">Ixodes persulcatus</name>
    <name type="common">Taiga tick</name>
    <dbReference type="NCBI Taxonomy" id="34615"/>
    <lineage>
        <taxon>Eukaryota</taxon>
        <taxon>Metazoa</taxon>
        <taxon>Ecdysozoa</taxon>
        <taxon>Arthropoda</taxon>
        <taxon>Chelicerata</taxon>
        <taxon>Arachnida</taxon>
        <taxon>Acari</taxon>
        <taxon>Parasitiformes</taxon>
        <taxon>Ixodida</taxon>
        <taxon>Ixodoidea</taxon>
        <taxon>Ixodidae</taxon>
        <taxon>Ixodinae</taxon>
        <taxon>Ixodes</taxon>
    </lineage>
</organism>
<accession>A0AC60QRJ9</accession>
<feature type="non-terminal residue" evidence="1">
    <location>
        <position position="1"/>
    </location>
</feature>
<keyword evidence="2" id="KW-1185">Reference proteome</keyword>
<sequence>IVEDPGLKNVLQIAISSPSYQLPSRRAVSAGVDSLYNTKRECLQAELSGTSFTSLTPDFWTSIANDAYLGVTAHWIDDDWVLGSATLH</sequence>
<protein>
    <submittedName>
        <fullName evidence="1">Uncharacterized protein</fullName>
    </submittedName>
</protein>
<proteinExistence type="predicted"/>
<evidence type="ECO:0000313" key="1">
    <source>
        <dbReference type="EMBL" id="KAG0438594.1"/>
    </source>
</evidence>
<gene>
    <name evidence="1" type="ORF">HPB47_016948</name>
</gene>
<dbReference type="Proteomes" id="UP000805193">
    <property type="component" value="Unassembled WGS sequence"/>
</dbReference>
<name>A0AC60QRJ9_IXOPE</name>
<reference evidence="1 2" key="1">
    <citation type="journal article" date="2020" name="Cell">
        <title>Large-Scale Comparative Analyses of Tick Genomes Elucidate Their Genetic Diversity and Vector Capacities.</title>
        <authorList>
            <consortium name="Tick Genome and Microbiome Consortium (TIGMIC)"/>
            <person name="Jia N."/>
            <person name="Wang J."/>
            <person name="Shi W."/>
            <person name="Du L."/>
            <person name="Sun Y."/>
            <person name="Zhan W."/>
            <person name="Jiang J.F."/>
            <person name="Wang Q."/>
            <person name="Zhang B."/>
            <person name="Ji P."/>
            <person name="Bell-Sakyi L."/>
            <person name="Cui X.M."/>
            <person name="Yuan T.T."/>
            <person name="Jiang B.G."/>
            <person name="Yang W.F."/>
            <person name="Lam T.T."/>
            <person name="Chang Q.C."/>
            <person name="Ding S.J."/>
            <person name="Wang X.J."/>
            <person name="Zhu J.G."/>
            <person name="Ruan X.D."/>
            <person name="Zhao L."/>
            <person name="Wei J.T."/>
            <person name="Ye R.Z."/>
            <person name="Que T.C."/>
            <person name="Du C.H."/>
            <person name="Zhou Y.H."/>
            <person name="Cheng J.X."/>
            <person name="Dai P.F."/>
            <person name="Guo W.B."/>
            <person name="Han X.H."/>
            <person name="Huang E.J."/>
            <person name="Li L.F."/>
            <person name="Wei W."/>
            <person name="Gao Y.C."/>
            <person name="Liu J.Z."/>
            <person name="Shao H.Z."/>
            <person name="Wang X."/>
            <person name="Wang C.C."/>
            <person name="Yang T.C."/>
            <person name="Huo Q.B."/>
            <person name="Li W."/>
            <person name="Chen H.Y."/>
            <person name="Chen S.E."/>
            <person name="Zhou L.G."/>
            <person name="Ni X.B."/>
            <person name="Tian J.H."/>
            <person name="Sheng Y."/>
            <person name="Liu T."/>
            <person name="Pan Y.S."/>
            <person name="Xia L.Y."/>
            <person name="Li J."/>
            <person name="Zhao F."/>
            <person name="Cao W.C."/>
        </authorList>
    </citation>
    <scope>NUCLEOTIDE SEQUENCE [LARGE SCALE GENOMIC DNA]</scope>
    <source>
        <strain evidence="1">Iper-2018</strain>
    </source>
</reference>